<dbReference type="EMBL" id="FUXC01000006">
    <property type="protein sequence ID" value="SJZ80705.1"/>
    <property type="molecule type" value="Genomic_DNA"/>
</dbReference>
<evidence type="ECO:0000313" key="3">
    <source>
        <dbReference type="EMBL" id="SJZ80705.1"/>
    </source>
</evidence>
<keyword evidence="4" id="KW-1185">Reference proteome</keyword>
<dbReference type="STRING" id="225004.SAMN02745152_01286"/>
<evidence type="ECO:0000259" key="2">
    <source>
        <dbReference type="Pfam" id="PF01464"/>
    </source>
</evidence>
<dbReference type="Pfam" id="PF01464">
    <property type="entry name" value="SLT"/>
    <property type="match status" value="1"/>
</dbReference>
<dbReference type="PANTHER" id="PTHR37423">
    <property type="entry name" value="SOLUBLE LYTIC MUREIN TRANSGLYCOSYLASE-RELATED"/>
    <property type="match status" value="1"/>
</dbReference>
<protein>
    <submittedName>
        <fullName evidence="3">Soluble lytic murein transglycosylase</fullName>
    </submittedName>
</protein>
<dbReference type="GeneID" id="303367527"/>
<dbReference type="InterPro" id="IPR011990">
    <property type="entry name" value="TPR-like_helical_dom_sf"/>
</dbReference>
<proteinExistence type="inferred from homology"/>
<name>A0A1T4NNL8_9SPIR</name>
<dbReference type="SUPFAM" id="SSF53955">
    <property type="entry name" value="Lysozyme-like"/>
    <property type="match status" value="1"/>
</dbReference>
<dbReference type="CDD" id="cd13401">
    <property type="entry name" value="Slt70-like"/>
    <property type="match status" value="1"/>
</dbReference>
<dbReference type="NCBIfam" id="NF047373">
    <property type="entry name" value="BB0259_flg_lyt"/>
    <property type="match status" value="1"/>
</dbReference>
<evidence type="ECO:0000256" key="1">
    <source>
        <dbReference type="ARBA" id="ARBA00007734"/>
    </source>
</evidence>
<dbReference type="InterPro" id="IPR023346">
    <property type="entry name" value="Lysozyme-like_dom_sf"/>
</dbReference>
<comment type="similarity">
    <text evidence="1">Belongs to the transglycosylase Slt family.</text>
</comment>
<dbReference type="AlphaFoldDB" id="A0A1T4NNL8"/>
<organism evidence="3 4">
    <name type="scientific">Treponema berlinense</name>
    <dbReference type="NCBI Taxonomy" id="225004"/>
    <lineage>
        <taxon>Bacteria</taxon>
        <taxon>Pseudomonadati</taxon>
        <taxon>Spirochaetota</taxon>
        <taxon>Spirochaetia</taxon>
        <taxon>Spirochaetales</taxon>
        <taxon>Treponemataceae</taxon>
        <taxon>Treponema</taxon>
    </lineage>
</organism>
<reference evidence="3 4" key="1">
    <citation type="submission" date="2017-02" db="EMBL/GenBank/DDBJ databases">
        <authorList>
            <person name="Peterson S.W."/>
        </authorList>
    </citation>
    <scope>NUCLEOTIDE SEQUENCE [LARGE SCALE GENOMIC DNA]</scope>
    <source>
        <strain evidence="3 4">ATCC BAA-909</strain>
    </source>
</reference>
<gene>
    <name evidence="3" type="ORF">SAMN02745152_01286</name>
</gene>
<sequence length="714" mass="81733">MLVAFLCFTLFSSCKDSRASSLKKQFGGNDAYFMALKALEQNDEKNAIRLFKESTKKSNPKIARLSAENLTLLGNVTERNRAAKILETKYGDDQALLTSAKIFFGQNEFSHIISSTSKINLKTAPEKLVELRLKSLLKKKDARLKNELFEWFTSRPLTQTHITFYDEYLKALSNSSKTENILNSAKTQDLPEDIQIMNFRILVFNRNYATAFNEIQNILNLYKNQNSQPHYQILSDIGKASLYGTGDFKTSAQYFESLASDFVLQARKLLSQAETQDSAQNLYELAYCAYFYAARLYDRAGRFQEKAVQRFKSALDCTTDSERFDNALWYLLNMQLRMSTDEIISTLKKYCDRIYNRAWFDDFFDNFSVLLLRHEKWQDFYNVWKLIDSRASEETACKYAYISGRILEEGYGETDGTPKTKEAVAAYTRVLSGNSSLYYKVCAIERMNIVDKTYVTDILCSGGTEKTFTEDKNSQVLLAGYAAYGFPQKIYPQWLKDRTVLSMDANIQASRFLNECGKFDSSYSVQSLRVAARTKTSWSGKIPYELLELNFPRFYSNFVEAACAENKISEPVLYALIRSESFFDAKAGSSAGARGLTQLMPSTAADEARKLKLPADYNILDPQTNIRLGSHYFANLIERSENKSILSALFAYNAGLTNVRRWKRPPKMSMDLFLETLPFQETREYGRKLVGAAAMYGFLYYEITPAQTVRELFK</sequence>
<evidence type="ECO:0000313" key="4">
    <source>
        <dbReference type="Proteomes" id="UP000190395"/>
    </source>
</evidence>
<dbReference type="RefSeq" id="WP_078931027.1">
    <property type="nucleotide sequence ID" value="NZ_FUXC01000006.1"/>
</dbReference>
<dbReference type="Gene3D" id="1.25.40.10">
    <property type="entry name" value="Tetratricopeptide repeat domain"/>
    <property type="match status" value="1"/>
</dbReference>
<dbReference type="PANTHER" id="PTHR37423:SF5">
    <property type="entry name" value="SOLUBLE LYTIC MUREIN TRANSGLYCOSYLASE"/>
    <property type="match status" value="1"/>
</dbReference>
<accession>A0A1T4NNL8</accession>
<dbReference type="Proteomes" id="UP000190395">
    <property type="component" value="Unassembled WGS sequence"/>
</dbReference>
<dbReference type="Gene3D" id="1.10.530.10">
    <property type="match status" value="1"/>
</dbReference>
<feature type="domain" description="Transglycosylase SLT" evidence="2">
    <location>
        <begin position="560"/>
        <end position="665"/>
    </location>
</feature>
<dbReference type="InterPro" id="IPR008258">
    <property type="entry name" value="Transglycosylase_SLT_dom_1"/>
</dbReference>